<name>A0A0A8YXH6_ARUDO</name>
<proteinExistence type="predicted"/>
<accession>A0A0A8YXH6</accession>
<dbReference type="EMBL" id="GBRH01270568">
    <property type="protein sequence ID" value="JAD27327.1"/>
    <property type="molecule type" value="Transcribed_RNA"/>
</dbReference>
<organism evidence="1">
    <name type="scientific">Arundo donax</name>
    <name type="common">Giant reed</name>
    <name type="synonym">Donax arundinaceus</name>
    <dbReference type="NCBI Taxonomy" id="35708"/>
    <lineage>
        <taxon>Eukaryota</taxon>
        <taxon>Viridiplantae</taxon>
        <taxon>Streptophyta</taxon>
        <taxon>Embryophyta</taxon>
        <taxon>Tracheophyta</taxon>
        <taxon>Spermatophyta</taxon>
        <taxon>Magnoliopsida</taxon>
        <taxon>Liliopsida</taxon>
        <taxon>Poales</taxon>
        <taxon>Poaceae</taxon>
        <taxon>PACMAD clade</taxon>
        <taxon>Arundinoideae</taxon>
        <taxon>Arundineae</taxon>
        <taxon>Arundo</taxon>
    </lineage>
</organism>
<evidence type="ECO:0000313" key="1">
    <source>
        <dbReference type="EMBL" id="JAD27327.1"/>
    </source>
</evidence>
<protein>
    <submittedName>
        <fullName evidence="1">Uncharacterized protein</fullName>
    </submittedName>
</protein>
<reference evidence="1" key="1">
    <citation type="submission" date="2014-09" db="EMBL/GenBank/DDBJ databases">
        <authorList>
            <person name="Magalhaes I.L.F."/>
            <person name="Oliveira U."/>
            <person name="Santos F.R."/>
            <person name="Vidigal T.H.D.A."/>
            <person name="Brescovit A.D."/>
            <person name="Santos A.J."/>
        </authorList>
    </citation>
    <scope>NUCLEOTIDE SEQUENCE</scope>
    <source>
        <tissue evidence="1">Shoot tissue taken approximately 20 cm above the soil surface</tissue>
    </source>
</reference>
<reference evidence="1" key="2">
    <citation type="journal article" date="2015" name="Data Brief">
        <title>Shoot transcriptome of the giant reed, Arundo donax.</title>
        <authorList>
            <person name="Barrero R.A."/>
            <person name="Guerrero F.D."/>
            <person name="Moolhuijzen P."/>
            <person name="Goolsby J.A."/>
            <person name="Tidwell J."/>
            <person name="Bellgard S.E."/>
            <person name="Bellgard M.I."/>
        </authorList>
    </citation>
    <scope>NUCLEOTIDE SEQUENCE</scope>
    <source>
        <tissue evidence="1">Shoot tissue taken approximately 20 cm above the soil surface</tissue>
    </source>
</reference>
<dbReference type="AlphaFoldDB" id="A0A0A8YXH6"/>
<sequence length="49" mass="5888">MRERKKCGESATCPSLLRRWNVYGIMLLKHRHCLKYIQSPNDDLKIKTR</sequence>